<name>A0ABX1VHQ3_9PLAN</name>
<organism evidence="2 3">
    <name type="scientific">Alienimonas chondri</name>
    <dbReference type="NCBI Taxonomy" id="2681879"/>
    <lineage>
        <taxon>Bacteria</taxon>
        <taxon>Pseudomonadati</taxon>
        <taxon>Planctomycetota</taxon>
        <taxon>Planctomycetia</taxon>
        <taxon>Planctomycetales</taxon>
        <taxon>Planctomycetaceae</taxon>
        <taxon>Alienimonas</taxon>
    </lineage>
</organism>
<dbReference type="PANTHER" id="PTHR12110:SF53">
    <property type="entry name" value="BLR5974 PROTEIN"/>
    <property type="match status" value="1"/>
</dbReference>
<evidence type="ECO:0000313" key="3">
    <source>
        <dbReference type="Proteomes" id="UP000609651"/>
    </source>
</evidence>
<dbReference type="Pfam" id="PF01261">
    <property type="entry name" value="AP_endonuc_2"/>
    <property type="match status" value="1"/>
</dbReference>
<dbReference type="SUPFAM" id="SSF51658">
    <property type="entry name" value="Xylose isomerase-like"/>
    <property type="match status" value="1"/>
</dbReference>
<dbReference type="EMBL" id="WTPX01000115">
    <property type="protein sequence ID" value="NNJ27020.1"/>
    <property type="molecule type" value="Genomic_DNA"/>
</dbReference>
<proteinExistence type="predicted"/>
<dbReference type="Gene3D" id="3.20.20.150">
    <property type="entry name" value="Divalent-metal-dependent TIM barrel enzymes"/>
    <property type="match status" value="1"/>
</dbReference>
<comment type="caution">
    <text evidence="2">The sequence shown here is derived from an EMBL/GenBank/DDBJ whole genome shotgun (WGS) entry which is preliminary data.</text>
</comment>
<keyword evidence="3" id="KW-1185">Reference proteome</keyword>
<dbReference type="InterPro" id="IPR036237">
    <property type="entry name" value="Xyl_isomerase-like_sf"/>
</dbReference>
<gene>
    <name evidence="2" type="ORF">LzC2_31170</name>
</gene>
<dbReference type="RefSeq" id="WP_171188626.1">
    <property type="nucleotide sequence ID" value="NZ_WTPX01000115.1"/>
</dbReference>
<evidence type="ECO:0000313" key="2">
    <source>
        <dbReference type="EMBL" id="NNJ27020.1"/>
    </source>
</evidence>
<feature type="domain" description="Xylose isomerase-like TIM barrel" evidence="1">
    <location>
        <begin position="50"/>
        <end position="284"/>
    </location>
</feature>
<dbReference type="PANTHER" id="PTHR12110">
    <property type="entry name" value="HYDROXYPYRUVATE ISOMERASE"/>
    <property type="match status" value="1"/>
</dbReference>
<reference evidence="2 3" key="1">
    <citation type="journal article" date="2020" name="Syst. Appl. Microbiol.">
        <title>Alienimonas chondri sp. nov., a novel planctomycete isolated from the biofilm of the red alga Chondrus crispus.</title>
        <authorList>
            <person name="Vitorino I."/>
            <person name="Albuquerque L."/>
            <person name="Wiegand S."/>
            <person name="Kallscheuer N."/>
            <person name="da Costa M.S."/>
            <person name="Lobo-da-Cunha A."/>
            <person name="Jogler C."/>
            <person name="Lage O.M."/>
        </authorList>
    </citation>
    <scope>NUCLEOTIDE SEQUENCE [LARGE SCALE GENOMIC DNA]</scope>
    <source>
        <strain evidence="2 3">LzC2</strain>
    </source>
</reference>
<accession>A0ABX1VHQ3</accession>
<protein>
    <recommendedName>
        <fullName evidence="1">Xylose isomerase-like TIM barrel domain-containing protein</fullName>
    </recommendedName>
</protein>
<dbReference type="InterPro" id="IPR013022">
    <property type="entry name" value="Xyl_isomerase-like_TIM-brl"/>
</dbReference>
<dbReference type="Proteomes" id="UP000609651">
    <property type="component" value="Unassembled WGS sequence"/>
</dbReference>
<evidence type="ECO:0000259" key="1">
    <source>
        <dbReference type="Pfam" id="PF01261"/>
    </source>
</evidence>
<sequence>MRAASSAALADHHLKGEKKADRPFEISLAQWSFHKALGAGEFTNLEFPAQTKAVGIDAVEYVNRFFNGDTSDDYLKKLNARCKDEGVTSVLIMVDGEGQLGAADEAARKKSVQNHEKWLKAAKALGCHSIRVNAGSSGTFTEQMERAADGLHQLCELADPYDLNVIVENHGGLSSNAGWLAGVMELCDHPRVGTLPDFGNFRINGERTFDPYKGVRILTPYAKGMSAKSYDFPEAAPSPVTEGRGLKFDLIEMCKIVTDAGYHGHIGVEYEGGKLSERDGIIRTREILEAAREQLSA</sequence>
<dbReference type="InterPro" id="IPR050312">
    <property type="entry name" value="IolE/XylAMocC-like"/>
</dbReference>